<evidence type="ECO:0000256" key="7">
    <source>
        <dbReference type="ARBA" id="ARBA00022723"/>
    </source>
</evidence>
<comment type="cofactor">
    <cofactor evidence="3">
        <name>Zn(2+)</name>
        <dbReference type="ChEBI" id="CHEBI:29105"/>
    </cofactor>
</comment>
<comment type="cofactor">
    <cofactor evidence="1">
        <name>Co(2+)</name>
        <dbReference type="ChEBI" id="CHEBI:48828"/>
    </cofactor>
</comment>
<protein>
    <submittedName>
        <fullName evidence="10">Aminopeptidase</fullName>
    </submittedName>
</protein>
<name>A0A235BAF9_9BACL</name>
<dbReference type="GO" id="GO:0046872">
    <property type="term" value="F:metal ion binding"/>
    <property type="evidence" value="ECO:0007669"/>
    <property type="project" value="UniProtKB-KW"/>
</dbReference>
<keyword evidence="11" id="KW-1185">Reference proteome</keyword>
<comment type="caution">
    <text evidence="10">The sequence shown here is derived from an EMBL/GenBank/DDBJ whole genome shotgun (WGS) entry which is preliminary data.</text>
</comment>
<sequence length="372" mass="42306">MRDQRITKLAHLLVHHSIEVKDGDHVLIDVFGQESVDLARALISEIYRAGGYPHYQVNQSTLLRAQLLDIDEEHMDRIAKHAYEQMKDMDGYIGIRGSENVSELADVPADKMKIYSERFETPVHGRRVNHTRWVVMRYPNSSMAQLADMSTEAFEDYYFNVCTVDYRRMDRAMQPLVDRMEKTDQVRIVGPGTDLTFSITGMPAIKCAGKNNIPDGEVFTAPVRDSVNGVLSYNTTSVYQGTTYENIRFKFRDGKIVEATANHTERINQVLDTDEGARYIGEFSLGLNPDIHHPMKDTLFDEKINGSFHFTPGRAYQECDNGNQSAIHWDIVCIQRPDYGGGEIYFDGELVRKDGLFVAEDLIPLNPENLKG</sequence>
<dbReference type="Proteomes" id="UP000215459">
    <property type="component" value="Unassembled WGS sequence"/>
</dbReference>
<dbReference type="GO" id="GO:0004177">
    <property type="term" value="F:aminopeptidase activity"/>
    <property type="evidence" value="ECO:0007669"/>
    <property type="project" value="UniProtKB-KW"/>
</dbReference>
<dbReference type="AlphaFoldDB" id="A0A235BAF9"/>
<dbReference type="Pfam" id="PF02073">
    <property type="entry name" value="Peptidase_M29"/>
    <property type="match status" value="1"/>
</dbReference>
<gene>
    <name evidence="10" type="ORF">CHM34_04115</name>
</gene>
<evidence type="ECO:0000256" key="9">
    <source>
        <dbReference type="ARBA" id="ARBA00023049"/>
    </source>
</evidence>
<reference evidence="10 11" key="1">
    <citation type="submission" date="2017-07" db="EMBL/GenBank/DDBJ databases">
        <title>The genome sequence of Paludifilum halophilum highlights mechanisms for microbial adaptation to high salt environemnts.</title>
        <authorList>
            <person name="Belbahri L."/>
        </authorList>
    </citation>
    <scope>NUCLEOTIDE SEQUENCE [LARGE SCALE GENOMIC DNA]</scope>
    <source>
        <strain evidence="10 11">DSM 102817</strain>
    </source>
</reference>
<dbReference type="InterPro" id="IPR000787">
    <property type="entry name" value="Peptidase_M29"/>
</dbReference>
<dbReference type="SUPFAM" id="SSF144052">
    <property type="entry name" value="Thermophilic metalloprotease-like"/>
    <property type="match status" value="1"/>
</dbReference>
<keyword evidence="6" id="KW-0645">Protease</keyword>
<evidence type="ECO:0000256" key="1">
    <source>
        <dbReference type="ARBA" id="ARBA00001941"/>
    </source>
</evidence>
<dbReference type="PANTHER" id="PTHR34448:SF1">
    <property type="entry name" value="BLL6088 PROTEIN"/>
    <property type="match status" value="1"/>
</dbReference>
<organism evidence="10 11">
    <name type="scientific">Paludifilum halophilum</name>
    <dbReference type="NCBI Taxonomy" id="1642702"/>
    <lineage>
        <taxon>Bacteria</taxon>
        <taxon>Bacillati</taxon>
        <taxon>Bacillota</taxon>
        <taxon>Bacilli</taxon>
        <taxon>Bacillales</taxon>
        <taxon>Thermoactinomycetaceae</taxon>
        <taxon>Paludifilum</taxon>
    </lineage>
</organism>
<accession>A0A235BAF9</accession>
<evidence type="ECO:0000256" key="3">
    <source>
        <dbReference type="ARBA" id="ARBA00001947"/>
    </source>
</evidence>
<keyword evidence="8" id="KW-0378">Hydrolase</keyword>
<dbReference type="RefSeq" id="WP_094263317.1">
    <property type="nucleotide sequence ID" value="NZ_NOWF01000002.1"/>
</dbReference>
<dbReference type="GO" id="GO:0006508">
    <property type="term" value="P:proteolysis"/>
    <property type="evidence" value="ECO:0007669"/>
    <property type="project" value="UniProtKB-KW"/>
</dbReference>
<proteinExistence type="inferred from homology"/>
<keyword evidence="5 10" id="KW-0031">Aminopeptidase</keyword>
<dbReference type="InterPro" id="IPR052170">
    <property type="entry name" value="M29_Exopeptidase"/>
</dbReference>
<dbReference type="Gene3D" id="3.40.1830.10">
    <property type="entry name" value="Thermophilic metalloprotease (M29)"/>
    <property type="match status" value="1"/>
</dbReference>
<dbReference type="InterPro" id="IPR035097">
    <property type="entry name" value="M29_N-terminal"/>
</dbReference>
<dbReference type="GO" id="GO:0008237">
    <property type="term" value="F:metallopeptidase activity"/>
    <property type="evidence" value="ECO:0007669"/>
    <property type="project" value="UniProtKB-KW"/>
</dbReference>
<evidence type="ECO:0000256" key="5">
    <source>
        <dbReference type="ARBA" id="ARBA00022438"/>
    </source>
</evidence>
<keyword evidence="9" id="KW-0482">Metalloprotease</keyword>
<evidence type="ECO:0000313" key="11">
    <source>
        <dbReference type="Proteomes" id="UP000215459"/>
    </source>
</evidence>
<dbReference type="EMBL" id="NOWF01000002">
    <property type="protein sequence ID" value="OYD08969.1"/>
    <property type="molecule type" value="Genomic_DNA"/>
</dbReference>
<evidence type="ECO:0000256" key="2">
    <source>
        <dbReference type="ARBA" id="ARBA00001946"/>
    </source>
</evidence>
<dbReference type="PANTHER" id="PTHR34448">
    <property type="entry name" value="AMINOPEPTIDASE"/>
    <property type="match status" value="1"/>
</dbReference>
<dbReference type="OrthoDB" id="9803993at2"/>
<comment type="similarity">
    <text evidence="4">Belongs to the peptidase M29 family.</text>
</comment>
<comment type="cofactor">
    <cofactor evidence="2">
        <name>Mg(2+)</name>
        <dbReference type="ChEBI" id="CHEBI:18420"/>
    </cofactor>
</comment>
<evidence type="ECO:0000256" key="8">
    <source>
        <dbReference type="ARBA" id="ARBA00022801"/>
    </source>
</evidence>
<evidence type="ECO:0000256" key="6">
    <source>
        <dbReference type="ARBA" id="ARBA00022670"/>
    </source>
</evidence>
<evidence type="ECO:0000256" key="4">
    <source>
        <dbReference type="ARBA" id="ARBA00008236"/>
    </source>
</evidence>
<evidence type="ECO:0000313" key="10">
    <source>
        <dbReference type="EMBL" id="OYD08969.1"/>
    </source>
</evidence>
<keyword evidence="7" id="KW-0479">Metal-binding</keyword>